<dbReference type="Pfam" id="PF08818">
    <property type="entry name" value="DUF1801"/>
    <property type="match status" value="1"/>
</dbReference>
<name>A0A3Q8S2K6_9FIRM</name>
<dbReference type="AlphaFoldDB" id="A0A3Q8S2K6"/>
<reference evidence="2 3" key="1">
    <citation type="journal article" date="2020" name="Int. J. Syst. Evol. Microbiol.">
        <title>Description of Erysipelothrix piscisicarius sp. nov., an emergent fish pathogen, and assessment of virulence using a tiger barb (Puntigrus tetrazona) infection model.</title>
        <authorList>
            <person name="Pomaranski E.K."/>
            <person name="Griffin M.J."/>
            <person name="Camus A.C."/>
            <person name="Armwood A.R."/>
            <person name="Shelley J."/>
            <person name="Waldbieser G.C."/>
            <person name="LaFrentz B.R."/>
            <person name="Garcia J.C."/>
            <person name="Yanong R."/>
            <person name="Soto E."/>
        </authorList>
    </citation>
    <scope>NUCLEOTIDE SEQUENCE [LARGE SCALE GENOMIC DNA]</scope>
    <source>
        <strain evidence="2 3">15TAL0474</strain>
    </source>
</reference>
<dbReference type="Gene3D" id="3.90.1150.200">
    <property type="match status" value="1"/>
</dbReference>
<dbReference type="InterPro" id="IPR014922">
    <property type="entry name" value="YdhG-like"/>
</dbReference>
<dbReference type="KEGG" id="eri:EEI45_03500"/>
<dbReference type="RefSeq" id="WP_125164164.1">
    <property type="nucleotide sequence ID" value="NZ_CP034234.1"/>
</dbReference>
<protein>
    <submittedName>
        <fullName evidence="2">DUF1801 domain-containing protein</fullName>
    </submittedName>
</protein>
<dbReference type="Proteomes" id="UP000278804">
    <property type="component" value="Chromosome"/>
</dbReference>
<sequence length="143" mass="16544">MDIQAYINQGEGAFKQQYILLFDAIKSSIPEGFELVMQYNMPSFVVPLSLYPKGYRGDPNVPLPFISLGYQKHHIGLYHMGIYAQPEILKWFETSYEQTVSTKLNMRKSCIRFTKTTEIPIQLIQNLASKITPEAWIEIYENS</sequence>
<keyword evidence="3" id="KW-1185">Reference proteome</keyword>
<feature type="domain" description="YdhG-like" evidence="1">
    <location>
        <begin position="20"/>
        <end position="128"/>
    </location>
</feature>
<accession>A0A3Q8S2K6</accession>
<evidence type="ECO:0000313" key="2">
    <source>
        <dbReference type="EMBL" id="AZK43959.1"/>
    </source>
</evidence>
<proteinExistence type="predicted"/>
<gene>
    <name evidence="2" type="ORF">EEI45_03500</name>
</gene>
<dbReference type="SUPFAM" id="SSF159888">
    <property type="entry name" value="YdhG-like"/>
    <property type="match status" value="1"/>
</dbReference>
<evidence type="ECO:0000313" key="3">
    <source>
        <dbReference type="Proteomes" id="UP000278804"/>
    </source>
</evidence>
<dbReference type="EMBL" id="CP034234">
    <property type="protein sequence ID" value="AZK43959.1"/>
    <property type="molecule type" value="Genomic_DNA"/>
</dbReference>
<organism evidence="2 3">
    <name type="scientific">Erysipelothrix piscisicarius</name>
    <dbReference type="NCBI Taxonomy" id="2485784"/>
    <lineage>
        <taxon>Bacteria</taxon>
        <taxon>Bacillati</taxon>
        <taxon>Bacillota</taxon>
        <taxon>Erysipelotrichia</taxon>
        <taxon>Erysipelotrichales</taxon>
        <taxon>Erysipelotrichaceae</taxon>
        <taxon>Erysipelothrix</taxon>
    </lineage>
</organism>
<evidence type="ECO:0000259" key="1">
    <source>
        <dbReference type="Pfam" id="PF08818"/>
    </source>
</evidence>